<evidence type="ECO:0000259" key="2">
    <source>
        <dbReference type="PROSITE" id="PS50110"/>
    </source>
</evidence>
<keyword evidence="4" id="KW-1185">Reference proteome</keyword>
<dbReference type="InterPro" id="IPR001789">
    <property type="entry name" value="Sig_transdc_resp-reg_receiver"/>
</dbReference>
<dbReference type="PANTHER" id="PTHR44520:SF2">
    <property type="entry name" value="RESPONSE REGULATOR RCP1"/>
    <property type="match status" value="1"/>
</dbReference>
<evidence type="ECO:0000313" key="4">
    <source>
        <dbReference type="Proteomes" id="UP000177506"/>
    </source>
</evidence>
<organism evidence="3 4">
    <name type="scientific">Hymenobacter coccineus</name>
    <dbReference type="NCBI Taxonomy" id="1908235"/>
    <lineage>
        <taxon>Bacteria</taxon>
        <taxon>Pseudomonadati</taxon>
        <taxon>Bacteroidota</taxon>
        <taxon>Cytophagia</taxon>
        <taxon>Cytophagales</taxon>
        <taxon>Hymenobacteraceae</taxon>
        <taxon>Hymenobacter</taxon>
    </lineage>
</organism>
<protein>
    <recommendedName>
        <fullName evidence="2">Response regulatory domain-containing protein</fullName>
    </recommendedName>
</protein>
<dbReference type="Proteomes" id="UP000177506">
    <property type="component" value="Unassembled WGS sequence"/>
</dbReference>
<dbReference type="Gene3D" id="3.40.50.2300">
    <property type="match status" value="1"/>
</dbReference>
<name>A0A1G1TIS4_9BACT</name>
<dbReference type="PANTHER" id="PTHR44520">
    <property type="entry name" value="RESPONSE REGULATOR RCP1-RELATED"/>
    <property type="match status" value="1"/>
</dbReference>
<feature type="modified residue" description="4-aspartylphosphate" evidence="1">
    <location>
        <position position="57"/>
    </location>
</feature>
<dbReference type="Pfam" id="PF00072">
    <property type="entry name" value="Response_reg"/>
    <property type="match status" value="1"/>
</dbReference>
<evidence type="ECO:0000313" key="3">
    <source>
        <dbReference type="EMBL" id="OGX90773.1"/>
    </source>
</evidence>
<evidence type="ECO:0000256" key="1">
    <source>
        <dbReference type="PROSITE-ProRule" id="PRU00169"/>
    </source>
</evidence>
<gene>
    <name evidence="3" type="ORF">BEN49_00300</name>
</gene>
<dbReference type="PROSITE" id="PS50110">
    <property type="entry name" value="RESPONSE_REGULATORY"/>
    <property type="match status" value="1"/>
</dbReference>
<dbReference type="OrthoDB" id="1524091at2"/>
<accession>A0A1G1TIS4</accession>
<dbReference type="InterPro" id="IPR052893">
    <property type="entry name" value="TCS_response_regulator"/>
</dbReference>
<dbReference type="GO" id="GO:0000160">
    <property type="term" value="P:phosphorelay signal transduction system"/>
    <property type="evidence" value="ECO:0007669"/>
    <property type="project" value="InterPro"/>
</dbReference>
<comment type="caution">
    <text evidence="3">The sequence shown here is derived from an EMBL/GenBank/DDBJ whole genome shotgun (WGS) entry which is preliminary data.</text>
</comment>
<dbReference type="AlphaFoldDB" id="A0A1G1TIS4"/>
<feature type="domain" description="Response regulatory" evidence="2">
    <location>
        <begin position="2"/>
        <end position="127"/>
    </location>
</feature>
<sequence>MLTYLIDDDPVSLFLAEQVLRQAGVASPIRQFATAEAALQFLSSHLTTEVPHVILLDLNMPAMNGWEFLEALRPHAAALVGHCHIYILTSSLSLSDTARAKDFALVSDVIHKPLSEDGVQGIRHAAEQLHSSPG</sequence>
<reference evidence="3 4" key="1">
    <citation type="submission" date="2016-08" db="EMBL/GenBank/DDBJ databases">
        <title>Hymenobacter coccineus sp. nov., Hymenobacter lapidarius sp. nov. and Hymenobacter glacialis sp. nov., isolated from Antarctic soil.</title>
        <authorList>
            <person name="Sedlacek I."/>
            <person name="Kralova S."/>
            <person name="Kyrova K."/>
            <person name="Maslanova I."/>
            <person name="Stankova E."/>
            <person name="Vrbovska V."/>
            <person name="Nemec M."/>
            <person name="Bartak M."/>
            <person name="Svec P."/>
            <person name="Busse H.-J."/>
            <person name="Pantucek R."/>
        </authorList>
    </citation>
    <scope>NUCLEOTIDE SEQUENCE [LARGE SCALE GENOMIC DNA]</scope>
    <source>
        <strain evidence="3 4">CCM 8649</strain>
    </source>
</reference>
<keyword evidence="1" id="KW-0597">Phosphoprotein</keyword>
<dbReference type="SMART" id="SM00448">
    <property type="entry name" value="REC"/>
    <property type="match status" value="1"/>
</dbReference>
<dbReference type="RefSeq" id="WP_070742578.1">
    <property type="nucleotide sequence ID" value="NZ_MDZA01000111.1"/>
</dbReference>
<dbReference type="SUPFAM" id="SSF52172">
    <property type="entry name" value="CheY-like"/>
    <property type="match status" value="1"/>
</dbReference>
<dbReference type="InterPro" id="IPR011006">
    <property type="entry name" value="CheY-like_superfamily"/>
</dbReference>
<dbReference type="EMBL" id="MDZA01000111">
    <property type="protein sequence ID" value="OGX90773.1"/>
    <property type="molecule type" value="Genomic_DNA"/>
</dbReference>
<proteinExistence type="predicted"/>